<dbReference type="PhylomeDB" id="B3RLT0"/>
<dbReference type="InterPro" id="IPR027417">
    <property type="entry name" value="P-loop_NTPase"/>
</dbReference>
<sequence length="534" mass="59119">MNQVLNFNVGLLGHVDSGKTSLAKALSTTASTASFDKNPQSQERGITLDLGFSSFAVPIPKHLEGKGYETLQFTLVDCPGHASLIKTVIGGAQIIDLMILVIDITKGIQTQTAECLIIGEITCDKMLIVLNKIDLLKPESKLQQIEKMSKRLRKTLQNTKFAEAPMVSVAAVPGGAEVGQNQSEGIQTLIDFLMNLTYIPTRSEDGDFIFAVDHCFSIRGQGTVMTGTVLSGSIGINDTIEIPELKIQKKVKSMQIFKKAVSKAKQGDRVGICVTQFDPKQLERGLLCTPKSIVAINACVVALQRIKYFKSSCESKSKIHVTAGHHTILGRATFFSLPKSSSAETALDRINFDFDREYLYESDLPSNDSSDTPAKNYFALIEFEKAIHAKTCRLAFHGHSVYGITEKDYEETVLPRLKIYKNKTREGVVERVMDEYTVIAKSIFKKETNIQLFSNLKVTLSTGETGFIEGSFGQSGKVKLRFPDGLTQELLNSIELKKAKSKSKEGADTKIKSVLVQLKFKRYIYDKKKKMIQN</sequence>
<evidence type="ECO:0000256" key="5">
    <source>
        <dbReference type="ARBA" id="ARBA00015953"/>
    </source>
</evidence>
<dbReference type="Pfam" id="PF03144">
    <property type="entry name" value="GTP_EFTU_D2"/>
    <property type="match status" value="1"/>
</dbReference>
<proteinExistence type="predicted"/>
<dbReference type="OrthoDB" id="2067at2759"/>
<evidence type="ECO:0000313" key="20">
    <source>
        <dbReference type="Proteomes" id="UP000009022"/>
    </source>
</evidence>
<dbReference type="InterPro" id="IPR000795">
    <property type="entry name" value="T_Tr_GTP-bd_dom"/>
</dbReference>
<comment type="catalytic activity">
    <reaction evidence="14">
        <text>GTP + H2O = GDP + phosphate + H(+)</text>
        <dbReference type="Rhea" id="RHEA:19669"/>
        <dbReference type="ChEBI" id="CHEBI:15377"/>
        <dbReference type="ChEBI" id="CHEBI:15378"/>
        <dbReference type="ChEBI" id="CHEBI:37565"/>
        <dbReference type="ChEBI" id="CHEBI:43474"/>
        <dbReference type="ChEBI" id="CHEBI:58189"/>
    </reaction>
    <physiologicalReaction direction="left-to-right" evidence="14">
        <dbReference type="Rhea" id="RHEA:19670"/>
    </physiologicalReaction>
</comment>
<gene>
    <name evidence="19" type="ORF">TRIADDRAFT_49699</name>
</gene>
<dbReference type="CDD" id="cd03696">
    <property type="entry name" value="SelB_II"/>
    <property type="match status" value="1"/>
</dbReference>
<dbReference type="Proteomes" id="UP000009022">
    <property type="component" value="Unassembled WGS sequence"/>
</dbReference>
<name>B3RLT0_TRIAD</name>
<dbReference type="RefSeq" id="XP_002108781.1">
    <property type="nucleotide sequence ID" value="XM_002108745.1"/>
</dbReference>
<dbReference type="NCBIfam" id="TIGR00231">
    <property type="entry name" value="small_GTP"/>
    <property type="match status" value="1"/>
</dbReference>
<accession>B3RLT0</accession>
<dbReference type="STRING" id="10228.B3RLT0"/>
<evidence type="ECO:0000256" key="9">
    <source>
        <dbReference type="ARBA" id="ARBA00022741"/>
    </source>
</evidence>
<dbReference type="InterPro" id="IPR009000">
    <property type="entry name" value="Transl_B-barrel_sf"/>
</dbReference>
<dbReference type="EMBL" id="DS985241">
    <property type="protein sequence ID" value="EDV29579.1"/>
    <property type="molecule type" value="Genomic_DNA"/>
</dbReference>
<dbReference type="PANTHER" id="PTHR43721">
    <property type="entry name" value="ELONGATION FACTOR TU-RELATED"/>
    <property type="match status" value="1"/>
</dbReference>
<dbReference type="HOGENOM" id="CLU_019148_1_0_1"/>
<evidence type="ECO:0000256" key="10">
    <source>
        <dbReference type="ARBA" id="ARBA00022801"/>
    </source>
</evidence>
<dbReference type="eggNOG" id="KOG0461">
    <property type="taxonomic scope" value="Eukaryota"/>
</dbReference>
<keyword evidence="13" id="KW-0539">Nucleus</keyword>
<comment type="subcellular location">
    <subcellularLocation>
        <location evidence="4">Cytoplasm</location>
    </subcellularLocation>
    <subcellularLocation>
        <location evidence="3">Nucleus</location>
    </subcellularLocation>
</comment>
<dbReference type="GO" id="GO:0003924">
    <property type="term" value="F:GTPase activity"/>
    <property type="evidence" value="ECO:0007669"/>
    <property type="project" value="InterPro"/>
</dbReference>
<dbReference type="SUPFAM" id="SSF50447">
    <property type="entry name" value="Translation proteins"/>
    <property type="match status" value="1"/>
</dbReference>
<protein>
    <recommendedName>
        <fullName evidence="5">Selenocysteine-specific elongation factor</fullName>
    </recommendedName>
    <alternativeName>
        <fullName evidence="17">Elongation factor sec</fullName>
    </alternativeName>
    <alternativeName>
        <fullName evidence="16">Eukaryotic elongation factor, selenocysteine-tRNA-specific</fullName>
    </alternativeName>
</protein>
<keyword evidence="8" id="KW-0597">Phosphoprotein</keyword>
<dbReference type="Gene3D" id="2.40.30.10">
    <property type="entry name" value="Translation factors"/>
    <property type="match status" value="1"/>
</dbReference>
<evidence type="ECO:0000256" key="6">
    <source>
        <dbReference type="ARBA" id="ARBA00022481"/>
    </source>
</evidence>
<evidence type="ECO:0000256" key="8">
    <source>
        <dbReference type="ARBA" id="ARBA00022553"/>
    </source>
</evidence>
<reference evidence="19 20" key="1">
    <citation type="journal article" date="2008" name="Nature">
        <title>The Trichoplax genome and the nature of placozoans.</title>
        <authorList>
            <person name="Srivastava M."/>
            <person name="Begovic E."/>
            <person name="Chapman J."/>
            <person name="Putnam N.H."/>
            <person name="Hellsten U."/>
            <person name="Kawashima T."/>
            <person name="Kuo A."/>
            <person name="Mitros T."/>
            <person name="Salamov A."/>
            <person name="Carpenter M.L."/>
            <person name="Signorovitch A.Y."/>
            <person name="Moreno M.A."/>
            <person name="Kamm K."/>
            <person name="Grimwood J."/>
            <person name="Schmutz J."/>
            <person name="Shapiro H."/>
            <person name="Grigoriev I.V."/>
            <person name="Buss L.W."/>
            <person name="Schierwater B."/>
            <person name="Dellaporta S.L."/>
            <person name="Rokhsar D.S."/>
        </authorList>
    </citation>
    <scope>NUCLEOTIDE SEQUENCE [LARGE SCALE GENOMIC DNA]</scope>
    <source>
        <strain evidence="19 20">Grell-BS-1999</strain>
    </source>
</reference>
<dbReference type="InterPro" id="IPR049394">
    <property type="entry name" value="eEFSec_C"/>
</dbReference>
<dbReference type="CDD" id="cd04094">
    <property type="entry name" value="eSelB_III"/>
    <property type="match status" value="1"/>
</dbReference>
<evidence type="ECO:0000256" key="3">
    <source>
        <dbReference type="ARBA" id="ARBA00004123"/>
    </source>
</evidence>
<dbReference type="PROSITE" id="PS51722">
    <property type="entry name" value="G_TR_2"/>
    <property type="match status" value="1"/>
</dbReference>
<dbReference type="InterPro" id="IPR049393">
    <property type="entry name" value="eEFSec_III"/>
</dbReference>
<dbReference type="GeneID" id="6749256"/>
<dbReference type="OMA" id="CFAIKGQ"/>
<evidence type="ECO:0000256" key="17">
    <source>
        <dbReference type="ARBA" id="ARBA00082387"/>
    </source>
</evidence>
<evidence type="ECO:0000256" key="15">
    <source>
        <dbReference type="ARBA" id="ARBA00054716"/>
    </source>
</evidence>
<evidence type="ECO:0000256" key="2">
    <source>
        <dbReference type="ARBA" id="ARBA00001946"/>
    </source>
</evidence>
<dbReference type="Pfam" id="PF21208">
    <property type="entry name" value="euk_SelB_III"/>
    <property type="match status" value="1"/>
</dbReference>
<keyword evidence="12" id="KW-0342">GTP-binding</keyword>
<evidence type="ECO:0000256" key="11">
    <source>
        <dbReference type="ARBA" id="ARBA00022917"/>
    </source>
</evidence>
<dbReference type="Pfam" id="PF21131">
    <property type="entry name" value="eEFSec_4th"/>
    <property type="match status" value="1"/>
</dbReference>
<dbReference type="Gene3D" id="3.40.50.300">
    <property type="entry name" value="P-loop containing nucleotide triphosphate hydrolases"/>
    <property type="match status" value="1"/>
</dbReference>
<evidence type="ECO:0000259" key="18">
    <source>
        <dbReference type="PROSITE" id="PS51722"/>
    </source>
</evidence>
<dbReference type="PANTHER" id="PTHR43721:SF11">
    <property type="entry name" value="SELENOCYSTEINE-SPECIFIC ELONGATION FACTOR"/>
    <property type="match status" value="1"/>
</dbReference>
<dbReference type="GO" id="GO:0005737">
    <property type="term" value="C:cytoplasm"/>
    <property type="evidence" value="ECO:0007669"/>
    <property type="project" value="UniProtKB-SubCell"/>
</dbReference>
<dbReference type="FunFam" id="2.40.30.10:FF:000052">
    <property type="entry name" value="Selenocysteine-specific elongation factor EF-Sec"/>
    <property type="match status" value="1"/>
</dbReference>
<dbReference type="InterPro" id="IPR004161">
    <property type="entry name" value="EFTu-like_2"/>
</dbReference>
<comment type="cofactor">
    <cofactor evidence="2">
        <name>Mg(2+)</name>
        <dbReference type="ChEBI" id="CHEBI:18420"/>
    </cofactor>
</comment>
<dbReference type="GO" id="GO:0003746">
    <property type="term" value="F:translation elongation factor activity"/>
    <property type="evidence" value="ECO:0000318"/>
    <property type="project" value="GO_Central"/>
</dbReference>
<dbReference type="KEGG" id="tad:TRIADDRAFT_49699"/>
<keyword evidence="9" id="KW-0547">Nucleotide-binding</keyword>
<evidence type="ECO:0000256" key="13">
    <source>
        <dbReference type="ARBA" id="ARBA00023242"/>
    </source>
</evidence>
<keyword evidence="6" id="KW-0488">Methylation</keyword>
<dbReference type="GO" id="GO:0005525">
    <property type="term" value="F:GTP binding"/>
    <property type="evidence" value="ECO:0007669"/>
    <property type="project" value="UniProtKB-KW"/>
</dbReference>
<dbReference type="InterPro" id="IPR050055">
    <property type="entry name" value="EF-Tu_GTPase"/>
</dbReference>
<keyword evidence="11" id="KW-0648">Protein biosynthesis</keyword>
<dbReference type="PRINTS" id="PR00315">
    <property type="entry name" value="ELONGATNFCT"/>
</dbReference>
<evidence type="ECO:0000256" key="1">
    <source>
        <dbReference type="ARBA" id="ARBA00001936"/>
    </source>
</evidence>
<evidence type="ECO:0000256" key="4">
    <source>
        <dbReference type="ARBA" id="ARBA00004496"/>
    </source>
</evidence>
<dbReference type="CTD" id="6749256"/>
<dbReference type="InParanoid" id="B3RLT0"/>
<dbReference type="GO" id="GO:0005634">
    <property type="term" value="C:nucleus"/>
    <property type="evidence" value="ECO:0007669"/>
    <property type="project" value="UniProtKB-SubCell"/>
</dbReference>
<feature type="domain" description="Tr-type G" evidence="18">
    <location>
        <begin position="4"/>
        <end position="201"/>
    </location>
</feature>
<evidence type="ECO:0000256" key="12">
    <source>
        <dbReference type="ARBA" id="ARBA00023134"/>
    </source>
</evidence>
<dbReference type="CDD" id="cd01889">
    <property type="entry name" value="SelB_euk"/>
    <property type="match status" value="1"/>
</dbReference>
<evidence type="ECO:0000256" key="16">
    <source>
        <dbReference type="ARBA" id="ARBA00076506"/>
    </source>
</evidence>
<dbReference type="FunFam" id="3.40.50.300:FF:000900">
    <property type="entry name" value="Eukaryotic elongation factor, selenocysteine-tRNA-specific"/>
    <property type="match status" value="1"/>
</dbReference>
<dbReference type="GO" id="GO:0001514">
    <property type="term" value="P:selenocysteine incorporation"/>
    <property type="evidence" value="ECO:0000318"/>
    <property type="project" value="GO_Central"/>
</dbReference>
<dbReference type="InterPro" id="IPR005225">
    <property type="entry name" value="Small_GTP-bd"/>
</dbReference>
<comment type="cofactor">
    <cofactor evidence="1">
        <name>Mn(2+)</name>
        <dbReference type="ChEBI" id="CHEBI:29035"/>
    </cofactor>
</comment>
<dbReference type="AlphaFoldDB" id="B3RLT0"/>
<evidence type="ECO:0000313" key="19">
    <source>
        <dbReference type="EMBL" id="EDV29579.1"/>
    </source>
</evidence>
<dbReference type="SUPFAM" id="SSF52540">
    <property type="entry name" value="P-loop containing nucleoside triphosphate hydrolases"/>
    <property type="match status" value="1"/>
</dbReference>
<evidence type="ECO:0000256" key="7">
    <source>
        <dbReference type="ARBA" id="ARBA00022490"/>
    </source>
</evidence>
<evidence type="ECO:0000256" key="14">
    <source>
        <dbReference type="ARBA" id="ARBA00049117"/>
    </source>
</evidence>
<organism evidence="19 20">
    <name type="scientific">Trichoplax adhaerens</name>
    <name type="common">Trichoplax reptans</name>
    <dbReference type="NCBI Taxonomy" id="10228"/>
    <lineage>
        <taxon>Eukaryota</taxon>
        <taxon>Metazoa</taxon>
        <taxon>Placozoa</taxon>
        <taxon>Uniplacotomia</taxon>
        <taxon>Trichoplacea</taxon>
        <taxon>Trichoplacidae</taxon>
        <taxon>Trichoplax</taxon>
    </lineage>
</organism>
<dbReference type="Pfam" id="PF00009">
    <property type="entry name" value="GTP_EFTU"/>
    <property type="match status" value="1"/>
</dbReference>
<comment type="function">
    <text evidence="15">Translation factor required for the incorporation of the rare amino acid selenocysteine encoded by UGA codons. Replaces the eRF1-eRF3-GTP ternary complex for the insertion of selenocysteine directed by the UGA codon. Insertion of selenocysteine at UGA codons is mediated by SECISBP2 and EEFSEC: SECISBP2 (1) specifically binds the SECIS sequence once the 80S ribosome encounters an in-frame UGA codon and (2) contacts the RPS27A/eS31 of the 40S ribosome before ribosome stalling. (3) GTP-bound EEFSEC then delivers selenocysteinyl-tRNA(Sec) to the 80S ribosome and adopts a preaccommodated state conformation. (4) After GTP hydrolysis, EEFSEC dissociates from the assembly, selenocysteinyl-tRNA(Sec) accommodates, and peptide bond synthesis and selenoprotein elongation occur.</text>
</comment>
<keyword evidence="10" id="KW-0378">Hydrolase</keyword>
<keyword evidence="7" id="KW-0963">Cytoplasm</keyword>
<keyword evidence="20" id="KW-1185">Reference proteome</keyword>